<feature type="chain" id="PRO_5040243282" description="SnoaL-like domain-containing protein" evidence="2">
    <location>
        <begin position="19"/>
        <end position="173"/>
    </location>
</feature>
<proteinExistence type="predicted"/>
<keyword evidence="4" id="KW-1185">Reference proteome</keyword>
<sequence>MRFTLLASALVASVSVLAAPTDLQTRSDLIVERQSAPVKPAPCVRNPKTTPAQTEARFNEFAQAFIYKPDISKAFSFIAKDYINHNPTVKNGSDAAWDALSPFWNTAGIVPLRKAFLFPQGWVNYNTSGFGEVVDRFRWEGGCIVEHWDQNETFPSIPSTQKPGGKSCPSRKH</sequence>
<organism evidence="3 4">
    <name type="scientific">Curvularia clavata</name>
    <dbReference type="NCBI Taxonomy" id="95742"/>
    <lineage>
        <taxon>Eukaryota</taxon>
        <taxon>Fungi</taxon>
        <taxon>Dikarya</taxon>
        <taxon>Ascomycota</taxon>
        <taxon>Pezizomycotina</taxon>
        <taxon>Dothideomycetes</taxon>
        <taxon>Pleosporomycetidae</taxon>
        <taxon>Pleosporales</taxon>
        <taxon>Pleosporineae</taxon>
        <taxon>Pleosporaceae</taxon>
        <taxon>Curvularia</taxon>
    </lineage>
</organism>
<dbReference type="SUPFAM" id="SSF54427">
    <property type="entry name" value="NTF2-like"/>
    <property type="match status" value="1"/>
</dbReference>
<dbReference type="Proteomes" id="UP001056012">
    <property type="component" value="Chromosome 2"/>
</dbReference>
<evidence type="ECO:0000256" key="2">
    <source>
        <dbReference type="SAM" id="SignalP"/>
    </source>
</evidence>
<feature type="signal peptide" evidence="2">
    <location>
        <begin position="1"/>
        <end position="18"/>
    </location>
</feature>
<evidence type="ECO:0008006" key="5">
    <source>
        <dbReference type="Google" id="ProtNLM"/>
    </source>
</evidence>
<evidence type="ECO:0000313" key="3">
    <source>
        <dbReference type="EMBL" id="USP74808.1"/>
    </source>
</evidence>
<accession>A0A9Q8Z6I5</accession>
<dbReference type="Gene3D" id="3.10.450.50">
    <property type="match status" value="1"/>
</dbReference>
<protein>
    <recommendedName>
        <fullName evidence="5">SnoaL-like domain-containing protein</fullName>
    </recommendedName>
</protein>
<evidence type="ECO:0000256" key="1">
    <source>
        <dbReference type="SAM" id="MobiDB-lite"/>
    </source>
</evidence>
<dbReference type="OrthoDB" id="2820488at2759"/>
<gene>
    <name evidence="3" type="ORF">yc1106_02082</name>
</gene>
<reference evidence="3" key="1">
    <citation type="submission" date="2021-12" db="EMBL/GenBank/DDBJ databases">
        <title>Curvularia clavata genome.</title>
        <authorList>
            <person name="Cao Y."/>
        </authorList>
    </citation>
    <scope>NUCLEOTIDE SEQUENCE</scope>
    <source>
        <strain evidence="3">Yc1106</strain>
    </source>
</reference>
<dbReference type="InterPro" id="IPR032710">
    <property type="entry name" value="NTF2-like_dom_sf"/>
</dbReference>
<keyword evidence="2" id="KW-0732">Signal</keyword>
<dbReference type="VEuPathDB" id="FungiDB:yc1106_02082"/>
<feature type="region of interest" description="Disordered" evidence="1">
    <location>
        <begin position="154"/>
        <end position="173"/>
    </location>
</feature>
<evidence type="ECO:0000313" key="4">
    <source>
        <dbReference type="Proteomes" id="UP001056012"/>
    </source>
</evidence>
<dbReference type="AlphaFoldDB" id="A0A9Q8Z6I5"/>
<dbReference type="EMBL" id="CP089275">
    <property type="protein sequence ID" value="USP74808.1"/>
    <property type="molecule type" value="Genomic_DNA"/>
</dbReference>
<name>A0A9Q8Z6I5_CURCL</name>